<dbReference type="Proteomes" id="UP001205867">
    <property type="component" value="Unassembled WGS sequence"/>
</dbReference>
<name>A0AAP3AIL6_MICLU</name>
<feature type="region of interest" description="Disordered" evidence="1">
    <location>
        <begin position="225"/>
        <end position="252"/>
    </location>
</feature>
<sequence length="415" mass="42503">MSIDRAAARQAVRASGERWLRTRADALHLQRGRRLARVLDLDVMTGRAGDARVRSRTLVLARDPRHPAAPAAACPPVPGERGILEDGTLWWWAPADPVLPGLTLTGDPDALAALLGTAPGRARLTWRGYRPRDRAVLAVEATGDDGVVARTFLKVLPPARAARVARRMAAAGAAGVPVPAVLAAPKHGVLALASVPGLPWRALLAGPEAAALDPARVAALLDLLPPVPEEPPGPAGTTAGAAGGADADAHADAGGPAVLLEHATWAAVVLDPEAQDEAAARADRLRAALAAGDPGPRVPVHGDLHPGNLHVDAAGERITGVLDADDLGMGHRVDDWAVLIAHLEAGAVDLGAGGAALRAVAARFRHHARTEVDEVALAARVALVLAALAAQPTAPRAVRSARRAAADAALARVGL</sequence>
<organism evidence="3 4">
    <name type="scientific">Micrococcus luteus</name>
    <name type="common">Micrococcus lysodeikticus</name>
    <dbReference type="NCBI Taxonomy" id="1270"/>
    <lineage>
        <taxon>Bacteria</taxon>
        <taxon>Bacillati</taxon>
        <taxon>Actinomycetota</taxon>
        <taxon>Actinomycetes</taxon>
        <taxon>Micrococcales</taxon>
        <taxon>Micrococcaceae</taxon>
        <taxon>Micrococcus</taxon>
    </lineage>
</organism>
<dbReference type="InterPro" id="IPR002575">
    <property type="entry name" value="Aminoglycoside_PTrfase"/>
</dbReference>
<gene>
    <name evidence="3" type="ORF">M3A82_010915</name>
</gene>
<protein>
    <submittedName>
        <fullName evidence="3">Aminoglycoside phosphotransferase family protein</fullName>
    </submittedName>
</protein>
<dbReference type="Pfam" id="PF01636">
    <property type="entry name" value="APH"/>
    <property type="match status" value="1"/>
</dbReference>
<evidence type="ECO:0000259" key="2">
    <source>
        <dbReference type="Pfam" id="PF01636"/>
    </source>
</evidence>
<evidence type="ECO:0000313" key="3">
    <source>
        <dbReference type="EMBL" id="MCV7629835.1"/>
    </source>
</evidence>
<reference evidence="3" key="1">
    <citation type="submission" date="2023-06" db="EMBL/GenBank/DDBJ databases">
        <title>lsaBGC provides a comprehensive framework for evolutionary analysis of biosynthetic gene clusters within focal taxa.</title>
        <authorList>
            <person name="Salamzade R."/>
            <person name="Sandstrom S."/>
            <person name="Kalan L.R."/>
        </authorList>
    </citation>
    <scope>NUCLEOTIDE SEQUENCE</scope>
    <source>
        <strain evidence="3">P3-SID899</strain>
    </source>
</reference>
<dbReference type="Gene3D" id="3.90.1200.10">
    <property type="match status" value="1"/>
</dbReference>
<accession>A0AAP3AIL6</accession>
<evidence type="ECO:0000313" key="4">
    <source>
        <dbReference type="Proteomes" id="UP001205867"/>
    </source>
</evidence>
<evidence type="ECO:0000256" key="1">
    <source>
        <dbReference type="SAM" id="MobiDB-lite"/>
    </source>
</evidence>
<feature type="domain" description="Aminoglycoside phosphotransferase" evidence="2">
    <location>
        <begin position="144"/>
        <end position="346"/>
    </location>
</feature>
<feature type="compositionally biased region" description="Low complexity" evidence="1">
    <location>
        <begin position="235"/>
        <end position="252"/>
    </location>
</feature>
<proteinExistence type="predicted"/>
<comment type="caution">
    <text evidence="3">The sequence shown here is derived from an EMBL/GenBank/DDBJ whole genome shotgun (WGS) entry which is preliminary data.</text>
</comment>
<dbReference type="SUPFAM" id="SSF56112">
    <property type="entry name" value="Protein kinase-like (PK-like)"/>
    <property type="match status" value="1"/>
</dbReference>
<feature type="compositionally biased region" description="Pro residues" evidence="1">
    <location>
        <begin position="225"/>
        <end position="234"/>
    </location>
</feature>
<dbReference type="InterPro" id="IPR011009">
    <property type="entry name" value="Kinase-like_dom_sf"/>
</dbReference>
<dbReference type="AlphaFoldDB" id="A0AAP3AIL6"/>
<dbReference type="EMBL" id="JALXKZ020000039">
    <property type="protein sequence ID" value="MCV7629835.1"/>
    <property type="molecule type" value="Genomic_DNA"/>
</dbReference>